<evidence type="ECO:0000313" key="1">
    <source>
        <dbReference type="EMBL" id="MFC0216271.1"/>
    </source>
</evidence>
<accession>A0ABV6DUC5</accession>
<dbReference type="SUPFAM" id="SSF51294">
    <property type="entry name" value="Hedgehog/intein (Hint) domain"/>
    <property type="match status" value="1"/>
</dbReference>
<dbReference type="Proteomes" id="UP001589776">
    <property type="component" value="Unassembled WGS sequence"/>
</dbReference>
<organism evidence="1 2">
    <name type="scientific">Paenibacillus chartarius</name>
    <dbReference type="NCBI Taxonomy" id="747481"/>
    <lineage>
        <taxon>Bacteria</taxon>
        <taxon>Bacillati</taxon>
        <taxon>Bacillota</taxon>
        <taxon>Bacilli</taxon>
        <taxon>Bacillales</taxon>
        <taxon>Paenibacillaceae</taxon>
        <taxon>Paenibacillus</taxon>
    </lineage>
</organism>
<comment type="caution">
    <text evidence="1">The sequence shown here is derived from an EMBL/GenBank/DDBJ whole genome shotgun (WGS) entry which is preliminary data.</text>
</comment>
<dbReference type="CDD" id="cd00081">
    <property type="entry name" value="Hint"/>
    <property type="match status" value="1"/>
</dbReference>
<reference evidence="1 2" key="1">
    <citation type="submission" date="2024-09" db="EMBL/GenBank/DDBJ databases">
        <authorList>
            <person name="Sun Q."/>
            <person name="Mori K."/>
        </authorList>
    </citation>
    <scope>NUCLEOTIDE SEQUENCE [LARGE SCALE GENOMIC DNA]</scope>
    <source>
        <strain evidence="1 2">CCM 7759</strain>
    </source>
</reference>
<keyword evidence="2" id="KW-1185">Reference proteome</keyword>
<evidence type="ECO:0000313" key="2">
    <source>
        <dbReference type="Proteomes" id="UP001589776"/>
    </source>
</evidence>
<dbReference type="Gene3D" id="2.170.16.10">
    <property type="entry name" value="Hedgehog/Intein (Hint) domain"/>
    <property type="match status" value="1"/>
</dbReference>
<dbReference type="InterPro" id="IPR036844">
    <property type="entry name" value="Hint_dom_sf"/>
</dbReference>
<dbReference type="EMBL" id="JBHLWN010000115">
    <property type="protein sequence ID" value="MFC0216271.1"/>
    <property type="molecule type" value="Genomic_DNA"/>
</dbReference>
<sequence>MSVSTIFHSIVSAGEGTNLTLKDASEDDLNTLIAMEDSEVRKQTGVCFTAQLRAHPVVHGTFFANEGGPPVQAQDPDGWIGKTAAALVALSLAHTSQHGFAQTVNEGSARAFLASTLRPEHAGFVALAKVNYEALFPIYCTYHEVSFKRFLDDQPESWGKKLADRLTDKAFAAKEMLTFDADPNGFYQKLYMNFYKVHRLAPGQSDRVMQFWDQLLKDKGTHGPWEIYTYMQADKFSEQTFMNEVQSAINHSTVTATRTETLGCTGGPAAHCTTTQVPSQFTYGIPVAEWLKRNRFEFLTGVTPHNVEDVHGGGGGCCFTKGTPVLLADGTSKPIEEVAEGEAIYGRNGVIVHRSSQSVVWDLEHNELLFGINEYPPFFNASHPFLTKDGWKAISPAAARRINPDLNITRLEVGDVLYQVDSVEPFSYKEVEIQEITRTVGDPTEPIYSVHLQRENAGYHANGFCVAVNYPNITEDSFVRAFARLSSAERTLIRKSLAPIMPLLKVGMGNFVQQVLDRSLADR</sequence>
<dbReference type="RefSeq" id="WP_377474279.1">
    <property type="nucleotide sequence ID" value="NZ_JBHLWN010000115.1"/>
</dbReference>
<protein>
    <recommendedName>
        <fullName evidence="3">Hint domain-containing protein</fullName>
    </recommendedName>
</protein>
<name>A0ABV6DUC5_9BACL</name>
<gene>
    <name evidence="1" type="ORF">ACFFK0_28130</name>
</gene>
<proteinExistence type="predicted"/>
<evidence type="ECO:0008006" key="3">
    <source>
        <dbReference type="Google" id="ProtNLM"/>
    </source>
</evidence>